<evidence type="ECO:0000259" key="1">
    <source>
        <dbReference type="PROSITE" id="PS51819"/>
    </source>
</evidence>
<dbReference type="Gene3D" id="3.10.180.10">
    <property type="entry name" value="2,3-Dihydroxybiphenyl 1,2-Dioxygenase, domain 1"/>
    <property type="match status" value="1"/>
</dbReference>
<dbReference type="PANTHER" id="PTHR36503">
    <property type="entry name" value="BLR2520 PROTEIN"/>
    <property type="match status" value="1"/>
</dbReference>
<keyword evidence="3" id="KW-1185">Reference proteome</keyword>
<proteinExistence type="predicted"/>
<name>A0A7W9BHL5_9RHOB</name>
<dbReference type="GO" id="GO:0051213">
    <property type="term" value="F:dioxygenase activity"/>
    <property type="evidence" value="ECO:0007669"/>
    <property type="project" value="UniProtKB-KW"/>
</dbReference>
<dbReference type="EMBL" id="JACIJM010000001">
    <property type="protein sequence ID" value="MBB5720703.1"/>
    <property type="molecule type" value="Genomic_DNA"/>
</dbReference>
<feature type="domain" description="VOC" evidence="1">
    <location>
        <begin position="4"/>
        <end position="122"/>
    </location>
</feature>
<dbReference type="InterPro" id="IPR029068">
    <property type="entry name" value="Glyas_Bleomycin-R_OHBP_Dase"/>
</dbReference>
<keyword evidence="2" id="KW-0223">Dioxygenase</keyword>
<dbReference type="RefSeq" id="WP_183524489.1">
    <property type="nucleotide sequence ID" value="NZ_JACIJM010000001.1"/>
</dbReference>
<dbReference type="InterPro" id="IPR037523">
    <property type="entry name" value="VOC_core"/>
</dbReference>
<accession>A0A7W9BHL5</accession>
<reference evidence="2 3" key="1">
    <citation type="submission" date="2020-08" db="EMBL/GenBank/DDBJ databases">
        <title>Genomic Encyclopedia of Type Strains, Phase IV (KMG-IV): sequencing the most valuable type-strain genomes for metagenomic binning, comparative biology and taxonomic classification.</title>
        <authorList>
            <person name="Goeker M."/>
        </authorList>
    </citation>
    <scope>NUCLEOTIDE SEQUENCE [LARGE SCALE GENOMIC DNA]</scope>
    <source>
        <strain evidence="2 3">DSM 101064</strain>
    </source>
</reference>
<dbReference type="AlphaFoldDB" id="A0A7W9BHL5"/>
<protein>
    <submittedName>
        <fullName evidence="2">Catechol 2,3-dioxygenase-like lactoylglutathione lyase family enzyme</fullName>
    </submittedName>
</protein>
<sequence length="123" mass="13569">MSLGAFSTSLNVKDLAASIAFYKTLGFETFHDNSEHNYAILKDGDTLLGLFQGHIPANTLTFNPGWDHNAQPTDGFEDVRDIQKRLQDAGFKLEATCDPATTGPAHIMLLDPDDNPILIDQHR</sequence>
<organism evidence="2 3">
    <name type="scientific">Yoonia ponticola</name>
    <dbReference type="NCBI Taxonomy" id="1524255"/>
    <lineage>
        <taxon>Bacteria</taxon>
        <taxon>Pseudomonadati</taxon>
        <taxon>Pseudomonadota</taxon>
        <taxon>Alphaproteobacteria</taxon>
        <taxon>Rhodobacterales</taxon>
        <taxon>Paracoccaceae</taxon>
        <taxon>Yoonia</taxon>
    </lineage>
</organism>
<dbReference type="Pfam" id="PF00903">
    <property type="entry name" value="Glyoxalase"/>
    <property type="match status" value="1"/>
</dbReference>
<dbReference type="CDD" id="cd06587">
    <property type="entry name" value="VOC"/>
    <property type="match status" value="1"/>
</dbReference>
<dbReference type="SUPFAM" id="SSF54593">
    <property type="entry name" value="Glyoxalase/Bleomycin resistance protein/Dihydroxybiphenyl dioxygenase"/>
    <property type="match status" value="1"/>
</dbReference>
<evidence type="ECO:0000313" key="2">
    <source>
        <dbReference type="EMBL" id="MBB5720703.1"/>
    </source>
</evidence>
<gene>
    <name evidence="2" type="ORF">FHS72_000307</name>
</gene>
<dbReference type="PANTHER" id="PTHR36503:SF1">
    <property type="entry name" value="BLR2520 PROTEIN"/>
    <property type="match status" value="1"/>
</dbReference>
<dbReference type="Proteomes" id="UP000535415">
    <property type="component" value="Unassembled WGS sequence"/>
</dbReference>
<dbReference type="PROSITE" id="PS51819">
    <property type="entry name" value="VOC"/>
    <property type="match status" value="1"/>
</dbReference>
<keyword evidence="2" id="KW-0560">Oxidoreductase</keyword>
<keyword evidence="2" id="KW-0456">Lyase</keyword>
<dbReference type="InterPro" id="IPR004360">
    <property type="entry name" value="Glyas_Fos-R_dOase_dom"/>
</dbReference>
<evidence type="ECO:0000313" key="3">
    <source>
        <dbReference type="Proteomes" id="UP000535415"/>
    </source>
</evidence>
<dbReference type="GO" id="GO:0016829">
    <property type="term" value="F:lyase activity"/>
    <property type="evidence" value="ECO:0007669"/>
    <property type="project" value="UniProtKB-KW"/>
</dbReference>
<comment type="caution">
    <text evidence="2">The sequence shown here is derived from an EMBL/GenBank/DDBJ whole genome shotgun (WGS) entry which is preliminary data.</text>
</comment>